<proteinExistence type="inferred from homology"/>
<feature type="compositionally biased region" description="Basic and acidic residues" evidence="2">
    <location>
        <begin position="436"/>
        <end position="458"/>
    </location>
</feature>
<dbReference type="OMA" id="LHEKDPM"/>
<dbReference type="PANTHER" id="PTHR31809">
    <property type="entry name" value="BUD13 HOMOLOG"/>
    <property type="match status" value="1"/>
</dbReference>
<feature type="compositionally biased region" description="Basic and acidic residues" evidence="2">
    <location>
        <begin position="340"/>
        <end position="349"/>
    </location>
</feature>
<gene>
    <name evidence="4" type="ORF">KP509_14G040400</name>
</gene>
<evidence type="ECO:0000313" key="4">
    <source>
        <dbReference type="EMBL" id="KAH7415392.1"/>
    </source>
</evidence>
<feature type="compositionally biased region" description="Basic and acidic residues" evidence="2">
    <location>
        <begin position="359"/>
        <end position="376"/>
    </location>
</feature>
<sequence>MRCSQSSSVVTWMSSFRTVFVEFFSTCILIVIDTLPLFLMFYESSCKTVTFCVSNQSLYRAVGQHVEVVMSSMQEYLKRYMSDEMKKKKKKKKPKPSLGSALTIIDADPVWQKEIREASSESDSGQEEAPLVIEDVEFKRMQRLEALRMRPYLGTAEDGSGWVSLTDFGAEASAGVNMELNESAEADVGKKSDSLLPRQGTDLSPPRRVHRDSPSQDLSPPRRDLERSRHEGPELVSAAENVGFQTRTSELKHLDEDLSPPRKKSRSDSRRHDSPELSLSGKDTSPAKRDIRQGSQKIREPVIEGQSMPSPKKESRIAYDSSPGISLPARDLSPPRKKSRSDQHRHDSPEVNLSGEDLSPPRRDARGGFHKIRESVLRGQSTPSPKRESRMTYDSSHRLSLPDRDSSPPKRESRRIRHDSPEADLLRSDSGGDLSPPRRESRSVRRNHSDERSSRHGDLSPPRRNPRTFQHSSAQSLLSDRDENSKLPPRRRVQEYSYTEGVDASPSRKKINDDSVQQGLSKQSKAEIMDRSKATGLRTGKDIAKETMIKKKQESLRVKELDASVSGRNAATVYRDKHGKRLEGVDELVKLQKGREEKKEEKPLEWGKGLAQKREAEAHLAELEAEKSKPFATTREDLDTVLKEQIRWGDPMAHLIKKKVTEPSIADLGASERMQESGFIIPQDVPAHSWLKRNIAPPPNRYGIKPGRHWDGVDRSTGFERDMYKRQNEKKAEQVEAYLWSVADM</sequence>
<keyword evidence="5" id="KW-1185">Reference proteome</keyword>
<dbReference type="GO" id="GO:0003723">
    <property type="term" value="F:RNA binding"/>
    <property type="evidence" value="ECO:0007669"/>
    <property type="project" value="TreeGrafter"/>
</dbReference>
<feature type="compositionally biased region" description="Polar residues" evidence="2">
    <location>
        <begin position="467"/>
        <end position="478"/>
    </location>
</feature>
<protein>
    <recommendedName>
        <fullName evidence="6">BUD13 homolog</fullName>
    </recommendedName>
</protein>
<comment type="similarity">
    <text evidence="1">Belongs to the CWC26 family.</text>
</comment>
<dbReference type="GO" id="GO:0000398">
    <property type="term" value="P:mRNA splicing, via spliceosome"/>
    <property type="evidence" value="ECO:0007669"/>
    <property type="project" value="TreeGrafter"/>
</dbReference>
<feature type="compositionally biased region" description="Polar residues" evidence="2">
    <location>
        <begin position="514"/>
        <end position="523"/>
    </location>
</feature>
<feature type="region of interest" description="Disordered" evidence="2">
    <location>
        <begin position="184"/>
        <end position="554"/>
    </location>
</feature>
<evidence type="ECO:0000256" key="3">
    <source>
        <dbReference type="SAM" id="Phobius"/>
    </source>
</evidence>
<evidence type="ECO:0000256" key="1">
    <source>
        <dbReference type="ARBA" id="ARBA00011069"/>
    </source>
</evidence>
<reference evidence="4" key="1">
    <citation type="submission" date="2021-08" db="EMBL/GenBank/DDBJ databases">
        <title>WGS assembly of Ceratopteris richardii.</title>
        <authorList>
            <person name="Marchant D.B."/>
            <person name="Chen G."/>
            <person name="Jenkins J."/>
            <person name="Shu S."/>
            <person name="Leebens-Mack J."/>
            <person name="Grimwood J."/>
            <person name="Schmutz J."/>
            <person name="Soltis P."/>
            <person name="Soltis D."/>
            <person name="Chen Z.-H."/>
        </authorList>
    </citation>
    <scope>NUCLEOTIDE SEQUENCE</scope>
    <source>
        <strain evidence="4">Whitten #5841</strain>
        <tissue evidence="4">Leaf</tissue>
    </source>
</reference>
<evidence type="ECO:0000313" key="5">
    <source>
        <dbReference type="Proteomes" id="UP000825935"/>
    </source>
</evidence>
<dbReference type="InterPro" id="IPR018609">
    <property type="entry name" value="Bud13"/>
</dbReference>
<feature type="compositionally biased region" description="Basic and acidic residues" evidence="2">
    <location>
        <begin position="524"/>
        <end position="554"/>
    </location>
</feature>
<evidence type="ECO:0008006" key="6">
    <source>
        <dbReference type="Google" id="ProtNLM"/>
    </source>
</evidence>
<keyword evidence="3" id="KW-0472">Membrane</keyword>
<dbReference type="EMBL" id="CM035419">
    <property type="protein sequence ID" value="KAH7415392.1"/>
    <property type="molecule type" value="Genomic_DNA"/>
</dbReference>
<dbReference type="InterPro" id="IPR051112">
    <property type="entry name" value="CWC26_splicing_factor"/>
</dbReference>
<accession>A0A8T2TB95</accession>
<organism evidence="4 5">
    <name type="scientific">Ceratopteris richardii</name>
    <name type="common">Triangle waterfern</name>
    <dbReference type="NCBI Taxonomy" id="49495"/>
    <lineage>
        <taxon>Eukaryota</taxon>
        <taxon>Viridiplantae</taxon>
        <taxon>Streptophyta</taxon>
        <taxon>Embryophyta</taxon>
        <taxon>Tracheophyta</taxon>
        <taxon>Polypodiopsida</taxon>
        <taxon>Polypodiidae</taxon>
        <taxon>Polypodiales</taxon>
        <taxon>Pteridineae</taxon>
        <taxon>Pteridaceae</taxon>
        <taxon>Parkerioideae</taxon>
        <taxon>Ceratopteris</taxon>
    </lineage>
</organism>
<feature type="compositionally biased region" description="Basic and acidic residues" evidence="2">
    <location>
        <begin position="418"/>
        <end position="427"/>
    </location>
</feature>
<keyword evidence="3" id="KW-1133">Transmembrane helix</keyword>
<dbReference type="PANTHER" id="PTHR31809:SF0">
    <property type="entry name" value="BUD13 HOMOLOG"/>
    <property type="match status" value="1"/>
</dbReference>
<comment type="caution">
    <text evidence="4">The sequence shown here is derived from an EMBL/GenBank/DDBJ whole genome shotgun (WGS) entry which is preliminary data.</text>
</comment>
<feature type="transmembrane region" description="Helical" evidence="3">
    <location>
        <begin position="20"/>
        <end position="42"/>
    </location>
</feature>
<dbReference type="OrthoDB" id="6022at2759"/>
<dbReference type="GO" id="GO:0005684">
    <property type="term" value="C:U2-type spliceosomal complex"/>
    <property type="evidence" value="ECO:0007669"/>
    <property type="project" value="TreeGrafter"/>
</dbReference>
<dbReference type="Pfam" id="PF09736">
    <property type="entry name" value="Bud13"/>
    <property type="match status" value="1"/>
</dbReference>
<dbReference type="Proteomes" id="UP000825935">
    <property type="component" value="Chromosome 14"/>
</dbReference>
<feature type="compositionally biased region" description="Basic and acidic residues" evidence="2">
    <location>
        <begin position="385"/>
        <end position="411"/>
    </location>
</feature>
<dbReference type="AlphaFoldDB" id="A0A8T2TB95"/>
<evidence type="ECO:0000256" key="2">
    <source>
        <dbReference type="SAM" id="MobiDB-lite"/>
    </source>
</evidence>
<feature type="compositionally biased region" description="Basic and acidic residues" evidence="2">
    <location>
        <begin position="285"/>
        <end position="302"/>
    </location>
</feature>
<feature type="compositionally biased region" description="Basic and acidic residues" evidence="2">
    <location>
        <begin position="220"/>
        <end position="233"/>
    </location>
</feature>
<dbReference type="GO" id="GO:0070274">
    <property type="term" value="C:RES complex"/>
    <property type="evidence" value="ECO:0007669"/>
    <property type="project" value="TreeGrafter"/>
</dbReference>
<name>A0A8T2TB95_CERRI</name>
<keyword evidence="3" id="KW-0812">Transmembrane</keyword>
<feature type="compositionally biased region" description="Basic and acidic residues" evidence="2">
    <location>
        <begin position="249"/>
        <end position="275"/>
    </location>
</feature>